<dbReference type="EMBL" id="UOGD01000305">
    <property type="protein sequence ID" value="VAX25646.1"/>
    <property type="molecule type" value="Genomic_DNA"/>
</dbReference>
<protein>
    <recommendedName>
        <fullName evidence="1">Type IX secretion system protein PorV domain-containing protein</fullName>
    </recommendedName>
</protein>
<evidence type="ECO:0000259" key="1">
    <source>
        <dbReference type="Pfam" id="PF19572"/>
    </source>
</evidence>
<reference evidence="2" key="1">
    <citation type="submission" date="2018-06" db="EMBL/GenBank/DDBJ databases">
        <authorList>
            <person name="Zhirakovskaya E."/>
        </authorList>
    </citation>
    <scope>NUCLEOTIDE SEQUENCE</scope>
</reference>
<dbReference type="AlphaFoldDB" id="A0A3B1C545"/>
<dbReference type="InterPro" id="IPR045741">
    <property type="entry name" value="PorV"/>
</dbReference>
<organism evidence="2">
    <name type="scientific">hydrothermal vent metagenome</name>
    <dbReference type="NCBI Taxonomy" id="652676"/>
    <lineage>
        <taxon>unclassified sequences</taxon>
        <taxon>metagenomes</taxon>
        <taxon>ecological metagenomes</taxon>
    </lineage>
</organism>
<dbReference type="SUPFAM" id="SSF56935">
    <property type="entry name" value="Porins"/>
    <property type="match status" value="1"/>
</dbReference>
<accession>A0A3B1C545</accession>
<dbReference type="Gene3D" id="2.40.160.60">
    <property type="entry name" value="Outer membrane protein transport protein (OMPP1/FadL/TodX)"/>
    <property type="match status" value="1"/>
</dbReference>
<name>A0A3B1C545_9ZZZZ</name>
<dbReference type="Pfam" id="PF19572">
    <property type="entry name" value="PorV"/>
    <property type="match status" value="1"/>
</dbReference>
<evidence type="ECO:0000313" key="2">
    <source>
        <dbReference type="EMBL" id="VAX25646.1"/>
    </source>
</evidence>
<proteinExistence type="predicted"/>
<sequence>MRKFTIYFIILLSAALYGQSKVGSTAAPFLSIGIGPRAIAMGGAFVATSNDVTSLYWNPAGAANMKSSGALFAHSRWFADINYNWAGAVIDLGDAGVFGASITSLDYGDMELTTLREPEGTGGTFGASDIAMGITYAKALTEQFSIGGSVKYISQRIWNSSASTIAIDLGVLFQSDFAGIRIGASISNLGGNMRITGKDLNVQHDIDPTIHGNNDQILATLDTDSWPIPLTFKIGLASDILDIENHRVTIAVDALHPNDNDESLNVGMEYHLLNLISFRAGYKSLFLTNTEEGLTLGFGINYDFTESFGLSIDYAYQAFGLLNNTQHFSIGVVF</sequence>
<dbReference type="NCBIfam" id="NF033709">
    <property type="entry name" value="PorV_fam"/>
    <property type="match status" value="1"/>
</dbReference>
<feature type="domain" description="Type IX secretion system protein PorV" evidence="1">
    <location>
        <begin position="20"/>
        <end position="195"/>
    </location>
</feature>
<gene>
    <name evidence="2" type="ORF">MNBD_IGNAVI01-2496</name>
</gene>